<evidence type="ECO:0000313" key="25">
    <source>
        <dbReference type="Proteomes" id="UP001183619"/>
    </source>
</evidence>
<comment type="caution">
    <text evidence="24">The sequence shown here is derived from an EMBL/GenBank/DDBJ whole genome shotgun (WGS) entry which is preliminary data.</text>
</comment>
<dbReference type="GO" id="GO:0051301">
    <property type="term" value="P:cell division"/>
    <property type="evidence" value="ECO:0007669"/>
    <property type="project" value="UniProtKB-KW"/>
</dbReference>
<comment type="catalytic activity">
    <reaction evidence="20">
        <text>[GlcNAc-(1-&gt;4)-Mur2Ac(oyl-L-Ala-gamma-D-Glu-L-Lys-D-Ala-D-Ala)](n)-di-trans,octa-cis-undecaprenyl diphosphate + beta-D-GlcNAc-(1-&gt;4)-Mur2Ac(oyl-L-Ala-gamma-D-Glu-L-Lys-D-Ala-D-Ala)-di-trans,octa-cis-undecaprenyl diphosphate = [GlcNAc-(1-&gt;4)-Mur2Ac(oyl-L-Ala-gamma-D-Glu-L-Lys-D-Ala-D-Ala)](n+1)-di-trans,octa-cis-undecaprenyl diphosphate + di-trans,octa-cis-undecaprenyl diphosphate + H(+)</text>
        <dbReference type="Rhea" id="RHEA:23708"/>
        <dbReference type="Rhea" id="RHEA-COMP:9602"/>
        <dbReference type="Rhea" id="RHEA-COMP:9603"/>
        <dbReference type="ChEBI" id="CHEBI:15378"/>
        <dbReference type="ChEBI" id="CHEBI:58405"/>
        <dbReference type="ChEBI" id="CHEBI:60033"/>
        <dbReference type="ChEBI" id="CHEBI:78435"/>
        <dbReference type="EC" id="2.4.99.28"/>
    </reaction>
</comment>
<comment type="function">
    <text evidence="21">Peptidoglycan polymerase that is essential for cell division.</text>
</comment>
<feature type="transmembrane region" description="Helical" evidence="23">
    <location>
        <begin position="50"/>
        <end position="71"/>
    </location>
</feature>
<evidence type="ECO:0000256" key="7">
    <source>
        <dbReference type="ARBA" id="ARBA00022692"/>
    </source>
</evidence>
<evidence type="ECO:0000256" key="15">
    <source>
        <dbReference type="ARBA" id="ARBA00033270"/>
    </source>
</evidence>
<evidence type="ECO:0000256" key="1">
    <source>
        <dbReference type="ARBA" id="ARBA00004651"/>
    </source>
</evidence>
<comment type="similarity">
    <text evidence="16">Belongs to the SEDS family. FtsW subfamily.</text>
</comment>
<evidence type="ECO:0000256" key="10">
    <source>
        <dbReference type="ARBA" id="ARBA00022989"/>
    </source>
</evidence>
<evidence type="ECO:0000256" key="18">
    <source>
        <dbReference type="ARBA" id="ARBA00041418"/>
    </source>
</evidence>
<evidence type="ECO:0000313" key="24">
    <source>
        <dbReference type="EMBL" id="MDR7356137.1"/>
    </source>
</evidence>
<name>A0ABU2BBX3_9CORY</name>
<feature type="transmembrane region" description="Helical" evidence="23">
    <location>
        <begin position="212"/>
        <end position="229"/>
    </location>
</feature>
<keyword evidence="25" id="KW-1185">Reference proteome</keyword>
<feature type="region of interest" description="Disordered" evidence="22">
    <location>
        <begin position="444"/>
        <end position="572"/>
    </location>
</feature>
<feature type="compositionally biased region" description="Polar residues" evidence="22">
    <location>
        <begin position="1"/>
        <end position="27"/>
    </location>
</feature>
<keyword evidence="13" id="KW-0961">Cell wall biogenesis/degradation</keyword>
<dbReference type="InterPro" id="IPR018365">
    <property type="entry name" value="Cell_cycle_FtsW-rel_CS"/>
</dbReference>
<dbReference type="InterPro" id="IPR013437">
    <property type="entry name" value="FtsW"/>
</dbReference>
<dbReference type="PROSITE" id="PS00428">
    <property type="entry name" value="FTSW_RODA_SPOVE"/>
    <property type="match status" value="1"/>
</dbReference>
<keyword evidence="11 23" id="KW-0472">Membrane</keyword>
<comment type="pathway">
    <text evidence="2">Cell wall biogenesis; peptidoglycan biosynthesis.</text>
</comment>
<reference evidence="24 25" key="1">
    <citation type="submission" date="2023-07" db="EMBL/GenBank/DDBJ databases">
        <title>Sequencing the genomes of 1000 actinobacteria strains.</title>
        <authorList>
            <person name="Klenk H.-P."/>
        </authorList>
    </citation>
    <scope>NUCLEOTIDE SEQUENCE [LARGE SCALE GENOMIC DNA]</scope>
    <source>
        <strain evidence="24 25">DSM 44508</strain>
    </source>
</reference>
<dbReference type="NCBIfam" id="TIGR02614">
    <property type="entry name" value="ftsW"/>
    <property type="match status" value="1"/>
</dbReference>
<dbReference type="EC" id="2.4.99.28" evidence="19"/>
<evidence type="ECO:0000256" key="22">
    <source>
        <dbReference type="SAM" id="MobiDB-lite"/>
    </source>
</evidence>
<evidence type="ECO:0000256" key="11">
    <source>
        <dbReference type="ARBA" id="ARBA00023136"/>
    </source>
</evidence>
<keyword evidence="8" id="KW-0133">Cell shape</keyword>
<evidence type="ECO:0000256" key="6">
    <source>
        <dbReference type="ARBA" id="ARBA00022679"/>
    </source>
</evidence>
<evidence type="ECO:0000256" key="3">
    <source>
        <dbReference type="ARBA" id="ARBA00022475"/>
    </source>
</evidence>
<feature type="transmembrane region" description="Helical" evidence="23">
    <location>
        <begin position="120"/>
        <end position="142"/>
    </location>
</feature>
<evidence type="ECO:0000256" key="4">
    <source>
        <dbReference type="ARBA" id="ARBA00022618"/>
    </source>
</evidence>
<keyword evidence="6" id="KW-0808">Transferase</keyword>
<keyword evidence="5" id="KW-0328">Glycosyltransferase</keyword>
<dbReference type="PANTHER" id="PTHR30474:SF2">
    <property type="entry name" value="PEPTIDOGLYCAN GLYCOSYLTRANSFERASE FTSW-RELATED"/>
    <property type="match status" value="1"/>
</dbReference>
<keyword evidence="10 23" id="KW-1133">Transmembrane helix</keyword>
<dbReference type="Pfam" id="PF01098">
    <property type="entry name" value="FTSW_RODA_SPOVE"/>
    <property type="match status" value="1"/>
</dbReference>
<protein>
    <recommendedName>
        <fullName evidence="17">Probable peptidoglycan glycosyltransferase FtsW</fullName>
        <ecNumber evidence="19">2.4.99.28</ecNumber>
    </recommendedName>
    <alternativeName>
        <fullName evidence="18">Cell division protein FtsW</fullName>
    </alternativeName>
    <alternativeName>
        <fullName evidence="15">Cell wall polymerase</fullName>
    </alternativeName>
    <alternativeName>
        <fullName evidence="14">Peptidoglycan polymerase</fullName>
    </alternativeName>
</protein>
<feature type="transmembrane region" description="Helical" evidence="23">
    <location>
        <begin position="91"/>
        <end position="108"/>
    </location>
</feature>
<feature type="transmembrane region" description="Helical" evidence="23">
    <location>
        <begin position="353"/>
        <end position="377"/>
    </location>
</feature>
<keyword evidence="7 23" id="KW-0812">Transmembrane</keyword>
<feature type="transmembrane region" description="Helical" evidence="23">
    <location>
        <begin position="236"/>
        <end position="254"/>
    </location>
</feature>
<evidence type="ECO:0000256" key="16">
    <source>
        <dbReference type="ARBA" id="ARBA00038053"/>
    </source>
</evidence>
<evidence type="ECO:0000256" key="17">
    <source>
        <dbReference type="ARBA" id="ARBA00041185"/>
    </source>
</evidence>
<keyword evidence="3" id="KW-1003">Cell membrane</keyword>
<sequence length="572" mass="61767">MTARTPASGQPQSRSLPESQLRTKNTQGSGGGGFWDALSARRKDIFARPYFDYFNILIVVFMLAAFGVVMVTSASMSWSVTENGSVWAFPVRQAVLVCLGLVAMWMAMRMRPQTVRKLSWALLIVSIVLLIAVLIPGVGTGMEEKGSQSWIVVGPLRLQPSEIARVAIAVWGSSHLAGHKPEFKSWKSPFSSFCLVALTMTLLILAEADVGMALTFLMVVIFLLFFAGINVRIIGLIAGCITVGLASLIFSGSFRSHRFSVYFDALFGHFEDTKDTAFQSYQGFLSLADGHLTGVGIGQSRAKWFYLPEAKNDFIFAVIGEELGLVGGAIVIALFAWLGYVGFRVAMRSENQFLGLLAATLTSGIVVQAFVNMGYVIGLLPVTGIQLPLISYGGTSAVITLAAMGLLANCARHEPEAISAMQAYGRPAFETLLLLPEPTLEGLESPAKVGLRPRQRSNEEAHARPSTARDVPPASPRGADAYPEREVRRSLPDRPRAGYAPRASQPRAHGGYRGGQGSSRGGYDSGGVDPRDSRGARGLGRSTGGEQLPRGGQRGRPPLRKKGPRRRPHRPF</sequence>
<feature type="region of interest" description="Disordered" evidence="22">
    <location>
        <begin position="1"/>
        <end position="30"/>
    </location>
</feature>
<dbReference type="InterPro" id="IPR001182">
    <property type="entry name" value="FtsW/RodA"/>
</dbReference>
<dbReference type="RefSeq" id="WP_277104586.1">
    <property type="nucleotide sequence ID" value="NZ_BAAAJS010000056.1"/>
</dbReference>
<feature type="compositionally biased region" description="Basic residues" evidence="22">
    <location>
        <begin position="557"/>
        <end position="572"/>
    </location>
</feature>
<evidence type="ECO:0000256" key="12">
    <source>
        <dbReference type="ARBA" id="ARBA00023306"/>
    </source>
</evidence>
<evidence type="ECO:0000256" key="20">
    <source>
        <dbReference type="ARBA" id="ARBA00049902"/>
    </source>
</evidence>
<evidence type="ECO:0000256" key="19">
    <source>
        <dbReference type="ARBA" id="ARBA00044770"/>
    </source>
</evidence>
<feature type="compositionally biased region" description="Basic and acidic residues" evidence="22">
    <location>
        <begin position="482"/>
        <end position="496"/>
    </location>
</feature>
<proteinExistence type="inferred from homology"/>
<evidence type="ECO:0000256" key="2">
    <source>
        <dbReference type="ARBA" id="ARBA00004752"/>
    </source>
</evidence>
<feature type="compositionally biased region" description="Gly residues" evidence="22">
    <location>
        <begin position="511"/>
        <end position="525"/>
    </location>
</feature>
<accession>A0ABU2BBX3</accession>
<dbReference type="Proteomes" id="UP001183619">
    <property type="component" value="Unassembled WGS sequence"/>
</dbReference>
<evidence type="ECO:0000256" key="13">
    <source>
        <dbReference type="ARBA" id="ARBA00023316"/>
    </source>
</evidence>
<evidence type="ECO:0000256" key="9">
    <source>
        <dbReference type="ARBA" id="ARBA00022984"/>
    </source>
</evidence>
<comment type="subcellular location">
    <subcellularLocation>
        <location evidence="1">Cell membrane</location>
        <topology evidence="1">Multi-pass membrane protein</topology>
    </subcellularLocation>
</comment>
<keyword evidence="9" id="KW-0573">Peptidoglycan synthesis</keyword>
<evidence type="ECO:0000256" key="5">
    <source>
        <dbReference type="ARBA" id="ARBA00022676"/>
    </source>
</evidence>
<feature type="transmembrane region" description="Helical" evidence="23">
    <location>
        <begin position="389"/>
        <end position="411"/>
    </location>
</feature>
<keyword evidence="4 24" id="KW-0132">Cell division</keyword>
<gene>
    <name evidence="24" type="ORF">J2S37_002675</name>
</gene>
<evidence type="ECO:0000256" key="21">
    <source>
        <dbReference type="ARBA" id="ARBA00049966"/>
    </source>
</evidence>
<evidence type="ECO:0000256" key="8">
    <source>
        <dbReference type="ARBA" id="ARBA00022960"/>
    </source>
</evidence>
<organism evidence="24 25">
    <name type="scientific">Corynebacterium felinum</name>
    <dbReference type="NCBI Taxonomy" id="131318"/>
    <lineage>
        <taxon>Bacteria</taxon>
        <taxon>Bacillati</taxon>
        <taxon>Actinomycetota</taxon>
        <taxon>Actinomycetes</taxon>
        <taxon>Mycobacteriales</taxon>
        <taxon>Corynebacteriaceae</taxon>
        <taxon>Corynebacterium</taxon>
    </lineage>
</organism>
<dbReference type="PANTHER" id="PTHR30474">
    <property type="entry name" value="CELL CYCLE PROTEIN"/>
    <property type="match status" value="1"/>
</dbReference>
<feature type="transmembrane region" description="Helical" evidence="23">
    <location>
        <begin position="314"/>
        <end position="341"/>
    </location>
</feature>
<keyword evidence="12" id="KW-0131">Cell cycle</keyword>
<evidence type="ECO:0000256" key="14">
    <source>
        <dbReference type="ARBA" id="ARBA00032370"/>
    </source>
</evidence>
<evidence type="ECO:0000256" key="23">
    <source>
        <dbReference type="SAM" id="Phobius"/>
    </source>
</evidence>
<dbReference type="EMBL" id="JAVDYF010000001">
    <property type="protein sequence ID" value="MDR7356137.1"/>
    <property type="molecule type" value="Genomic_DNA"/>
</dbReference>